<gene>
    <name evidence="1" type="ORF">LCI18_007942</name>
</gene>
<proteinExistence type="predicted"/>
<evidence type="ECO:0000313" key="2">
    <source>
        <dbReference type="Proteomes" id="UP000830768"/>
    </source>
</evidence>
<keyword evidence="2" id="KW-1185">Reference proteome</keyword>
<organism evidence="1 2">
    <name type="scientific">Fusarium solani subsp. cucurbitae</name>
    <name type="common">Neocosmosporum cucurbitae</name>
    <dbReference type="NCBI Taxonomy" id="2747967"/>
    <lineage>
        <taxon>Eukaryota</taxon>
        <taxon>Fungi</taxon>
        <taxon>Dikarya</taxon>
        <taxon>Ascomycota</taxon>
        <taxon>Pezizomycotina</taxon>
        <taxon>Sordariomycetes</taxon>
        <taxon>Hypocreomycetidae</taxon>
        <taxon>Hypocreales</taxon>
        <taxon>Nectriaceae</taxon>
        <taxon>Fusarium</taxon>
        <taxon>Fusarium solani species complex</taxon>
    </lineage>
</organism>
<accession>A0ACD3Z726</accession>
<sequence>MVVDFFEDMKSFLARIVIIEKRIPNSKPYHNCLMDVFTAFLSMSGIATKYIDLGRFKKWASTLVKGEDSDLKEARRHMDKTLDRLKEATRDAILRNTENLQERNENLQKMNEELLENQEHHTRVLEEQAVQLNTIREEVHEIAKLVAAWQWKREKDETGQGRGKGMEEQLANSRPLAQIIRSYLGNVEVRIAEYHILKETMVLGTCTWFFAEEAWADWLSNQQGGTRSPLLSVVGEPGTGKGHLAAAIYDHLCSKFREGPDEKDDNCVAHFYFRDNRESLGDFNKAIASVVYQVSEQSTSACKQIHRELCCRKLMSDEVDVTEWKELLDELLAPVFNSRSKRRLFLVFDGIDELEEDEVDSLSAFLNAVVNRGLRIYVCFTSQSGALKINAGEAGTTLSQVVMDKQKQLPDIKALAWDRVNGLDGLKKFSRYVKQRIAEKIEEVAPSESMKWNNVLLPFPFVIKPCLPPSLLISPFSKLILPDMLYAEHMLHRYSILAREGAVLQDMKKPAPMDIDALYESMVDECYQRTATEHRGAVAALLQWISFSYSPLTLDDITSLLRFVTKDDSFVIEDIPQPFSKFLRIGHPRAPAEEEEGNDPASAEVRNEGEGRLWTLPDLLDPDKLGSDYLEEQFKDGVLPVDFQVRQMRSFFCRWNTPRENRGRQQTTACSELRKTSAQAFRDMFLVSAQLVHPDAKETLSRLAPGLQKCVVCHVLFYWLNIEPENSTLAENKAVMEAFHALFSSKNGYAEMVLQQDGEIPYKSLVKKVRKWKSIAAADGHLLAQLAPEDQQWWFGVLNNPPKILGYLVKGNVRAMYRSSDLVSAKKAYAAARETLHIAGVDGKVVEQASKNYGDQIVAWGRGPEWLPRKYVLLGIPGLFPDLEMDPAAHCVTAELLYSYKHMDFACQAAHMALEQAGTPDQKLRASELLARIQLKMGEGTAAHRTMTRCIREQEAEGSGAAPSLRRRAYVTLARIERSMGNISAAAASYAAAKASDSEGLTPGDILAEEVGLFDSVDQYPDLMAAIRCWKLSDQVAYLTWILEDEHSLDLLRKAARNTGSGSFLVDTYIKAIHYLDNVDAGAPMRCELATVQRTVCSDLESARQLLDEVLDSRHSSRDSYMFTKAPPEVTASNAVLMQSSTLEALFHQATDPEHKARLFQSVKGLTQRPLVLDLPEDHLKILLQSHHLKTARMARKMGPAADFQSQLKEVIDTCFQELSDDASWNDPSSLLILARALAFLSQTVSGAAVEPRLLWAARVLGSAMFSQLDPEVTSWGSQVNDVGSGKEGGEEEEEEDGEEDDEDDEEEDDDDETSTDNNGDSPTPPTDEGDLNEIFQKHGLEGVPCRGFACNPKERYCWWGGRIAYLCIACDTFLCMTCHASRQTANYGKEAQNMTLCSRNHTYLQVPVEGWKGITAGRMTAQDAKGDVRDVKFGEYLKEVQEMCEEAWEAFWQGP</sequence>
<dbReference type="EMBL" id="CP090035">
    <property type="protein sequence ID" value="UPK97007.1"/>
    <property type="molecule type" value="Genomic_DNA"/>
</dbReference>
<reference evidence="1" key="1">
    <citation type="submission" date="2021-11" db="EMBL/GenBank/DDBJ databases">
        <title>Fusarium solani-melongenae Genome sequencing and assembly.</title>
        <authorList>
            <person name="Xie S."/>
            <person name="Huang L."/>
            <person name="Zhang X."/>
        </authorList>
    </citation>
    <scope>NUCLEOTIDE SEQUENCE</scope>
    <source>
        <strain evidence="1">CRI 24-3</strain>
    </source>
</reference>
<name>A0ACD3Z726_FUSSC</name>
<dbReference type="Proteomes" id="UP000830768">
    <property type="component" value="Chromosome 6"/>
</dbReference>
<evidence type="ECO:0000313" key="1">
    <source>
        <dbReference type="EMBL" id="UPK97007.1"/>
    </source>
</evidence>
<protein>
    <submittedName>
        <fullName evidence="1">Uncharacterized protein</fullName>
    </submittedName>
</protein>